<organism evidence="12 13">
    <name type="scientific">Gulosibacter chungangensis</name>
    <dbReference type="NCBI Taxonomy" id="979746"/>
    <lineage>
        <taxon>Bacteria</taxon>
        <taxon>Bacillati</taxon>
        <taxon>Actinomycetota</taxon>
        <taxon>Actinomycetes</taxon>
        <taxon>Micrococcales</taxon>
        <taxon>Microbacteriaceae</taxon>
        <taxon>Gulosibacter</taxon>
    </lineage>
</organism>
<dbReference type="EC" id="4.2.1.51" evidence="2"/>
<protein>
    <recommendedName>
        <fullName evidence="3">Prephenate dehydratase</fullName>
        <ecNumber evidence="2">4.2.1.51</ecNumber>
    </recommendedName>
</protein>
<keyword evidence="5" id="KW-0057">Aromatic amino acid biosynthesis</keyword>
<dbReference type="UniPathway" id="UPA00121">
    <property type="reaction ID" value="UER00345"/>
</dbReference>
<evidence type="ECO:0000259" key="10">
    <source>
        <dbReference type="PROSITE" id="PS51171"/>
    </source>
</evidence>
<evidence type="ECO:0000256" key="2">
    <source>
        <dbReference type="ARBA" id="ARBA00013147"/>
    </source>
</evidence>
<keyword evidence="7 12" id="KW-0456">Lyase</keyword>
<dbReference type="SUPFAM" id="SSF53850">
    <property type="entry name" value="Periplasmic binding protein-like II"/>
    <property type="match status" value="1"/>
</dbReference>
<keyword evidence="4" id="KW-0028">Amino-acid biosynthesis</keyword>
<sequence length="319" mass="34624">MSEIETPPAASPNASETVSFLGPAGTFTEAALKLAPEAKGKHWKPVTNVLEALMDVQQGRSFAAMVAIENSVEGGVTATQDALATMDGLRIFGEYVVPIRFVLAVRPGKSLRDIETIAAHPVAYGQCRKFLHRTLPDHLYVQASSNVASARQLFEEDGLADAAITPPTIQDHFDVEIVAEDIQDSSIARTRFLLVTTRTDLPARTGSDKTSIIVTLPEERPGGLLSMLEQFAARGINLSMITSRPIPESPGRYRFVIDLDGHLEDARVSDALLGLRRYSPSVKFLGSYPRAVPSPVAVDPSYSDAHYAQAQDWLDGLVR</sequence>
<dbReference type="SUPFAM" id="SSF55021">
    <property type="entry name" value="ACT-like"/>
    <property type="match status" value="1"/>
</dbReference>
<keyword evidence="6" id="KW-0584">Phenylalanine biosynthesis</keyword>
<dbReference type="Pfam" id="PF00800">
    <property type="entry name" value="PDT"/>
    <property type="match status" value="1"/>
</dbReference>
<dbReference type="GO" id="GO:0005737">
    <property type="term" value="C:cytoplasm"/>
    <property type="evidence" value="ECO:0007669"/>
    <property type="project" value="TreeGrafter"/>
</dbReference>
<dbReference type="PROSITE" id="PS51671">
    <property type="entry name" value="ACT"/>
    <property type="match status" value="1"/>
</dbReference>
<dbReference type="InterPro" id="IPR018528">
    <property type="entry name" value="Preph_deHydtase_CS"/>
</dbReference>
<evidence type="ECO:0000259" key="11">
    <source>
        <dbReference type="PROSITE" id="PS51671"/>
    </source>
</evidence>
<dbReference type="PANTHER" id="PTHR21022:SF19">
    <property type="entry name" value="PREPHENATE DEHYDRATASE-RELATED"/>
    <property type="match status" value="1"/>
</dbReference>
<dbReference type="InterPro" id="IPR008242">
    <property type="entry name" value="Chor_mutase/pphenate_deHydtase"/>
</dbReference>
<feature type="site" description="Essential for prephenate dehydratase activity" evidence="9">
    <location>
        <position position="190"/>
    </location>
</feature>
<evidence type="ECO:0000256" key="7">
    <source>
        <dbReference type="ARBA" id="ARBA00023239"/>
    </source>
</evidence>
<dbReference type="Proteomes" id="UP000433493">
    <property type="component" value="Unassembled WGS sequence"/>
</dbReference>
<dbReference type="InterPro" id="IPR045865">
    <property type="entry name" value="ACT-like_dom_sf"/>
</dbReference>
<name>A0A7J5BGH0_9MICO</name>
<dbReference type="FunFam" id="3.30.70.260:FF:000012">
    <property type="entry name" value="Prephenate dehydratase"/>
    <property type="match status" value="1"/>
</dbReference>
<accession>A0A7J5BGH0</accession>
<evidence type="ECO:0000256" key="4">
    <source>
        <dbReference type="ARBA" id="ARBA00022605"/>
    </source>
</evidence>
<dbReference type="CDD" id="cd13632">
    <property type="entry name" value="PBP2_Aa-PDT_like"/>
    <property type="match status" value="1"/>
</dbReference>
<evidence type="ECO:0000256" key="1">
    <source>
        <dbReference type="ARBA" id="ARBA00004741"/>
    </source>
</evidence>
<dbReference type="EMBL" id="WBKB01000001">
    <property type="protein sequence ID" value="KAB1645002.1"/>
    <property type="molecule type" value="Genomic_DNA"/>
</dbReference>
<dbReference type="InterPro" id="IPR002912">
    <property type="entry name" value="ACT_dom"/>
</dbReference>
<dbReference type="Gene3D" id="3.40.190.10">
    <property type="entry name" value="Periplasmic binding protein-like II"/>
    <property type="match status" value="2"/>
</dbReference>
<evidence type="ECO:0000256" key="9">
    <source>
        <dbReference type="PIRSR" id="PIRSR001500-2"/>
    </source>
</evidence>
<dbReference type="Gene3D" id="3.30.70.260">
    <property type="match status" value="1"/>
</dbReference>
<comment type="catalytic activity">
    <reaction evidence="8">
        <text>prephenate + H(+) = 3-phenylpyruvate + CO2 + H2O</text>
        <dbReference type="Rhea" id="RHEA:21648"/>
        <dbReference type="ChEBI" id="CHEBI:15377"/>
        <dbReference type="ChEBI" id="CHEBI:15378"/>
        <dbReference type="ChEBI" id="CHEBI:16526"/>
        <dbReference type="ChEBI" id="CHEBI:18005"/>
        <dbReference type="ChEBI" id="CHEBI:29934"/>
        <dbReference type="EC" id="4.2.1.51"/>
    </reaction>
</comment>
<dbReference type="Pfam" id="PF01842">
    <property type="entry name" value="ACT"/>
    <property type="match status" value="1"/>
</dbReference>
<feature type="domain" description="ACT" evidence="11">
    <location>
        <begin position="212"/>
        <end position="289"/>
    </location>
</feature>
<dbReference type="PROSITE" id="PS00857">
    <property type="entry name" value="PREPHENATE_DEHYDR_1"/>
    <property type="match status" value="1"/>
</dbReference>
<evidence type="ECO:0000256" key="6">
    <source>
        <dbReference type="ARBA" id="ARBA00023222"/>
    </source>
</evidence>
<dbReference type="PROSITE" id="PS51171">
    <property type="entry name" value="PREPHENATE_DEHYDR_3"/>
    <property type="match status" value="1"/>
</dbReference>
<dbReference type="GO" id="GO:0004664">
    <property type="term" value="F:prephenate dehydratase activity"/>
    <property type="evidence" value="ECO:0007669"/>
    <property type="project" value="UniProtKB-EC"/>
</dbReference>
<evidence type="ECO:0000313" key="13">
    <source>
        <dbReference type="Proteomes" id="UP000433493"/>
    </source>
</evidence>
<dbReference type="AlphaFoldDB" id="A0A7J5BGH0"/>
<dbReference type="PANTHER" id="PTHR21022">
    <property type="entry name" value="PREPHENATE DEHYDRATASE P PROTEIN"/>
    <property type="match status" value="1"/>
</dbReference>
<evidence type="ECO:0000256" key="5">
    <source>
        <dbReference type="ARBA" id="ARBA00023141"/>
    </source>
</evidence>
<proteinExistence type="predicted"/>
<comment type="caution">
    <text evidence="12">The sequence shown here is derived from an EMBL/GenBank/DDBJ whole genome shotgun (WGS) entry which is preliminary data.</text>
</comment>
<gene>
    <name evidence="12" type="primary">pheA</name>
    <name evidence="12" type="ORF">F8O05_01730</name>
</gene>
<dbReference type="NCBIfam" id="NF008865">
    <property type="entry name" value="PRK11898.1"/>
    <property type="match status" value="1"/>
</dbReference>
<evidence type="ECO:0000256" key="8">
    <source>
        <dbReference type="ARBA" id="ARBA00047848"/>
    </source>
</evidence>
<dbReference type="GO" id="GO:0009094">
    <property type="term" value="P:L-phenylalanine biosynthetic process"/>
    <property type="evidence" value="ECO:0007669"/>
    <property type="project" value="UniProtKB-UniPathway"/>
</dbReference>
<feature type="domain" description="Prephenate dehydratase" evidence="10">
    <location>
        <begin position="17"/>
        <end position="197"/>
    </location>
</feature>
<dbReference type="PIRSF" id="PIRSF001500">
    <property type="entry name" value="Chor_mut_pdt_Ppr"/>
    <property type="match status" value="1"/>
</dbReference>
<dbReference type="RefSeq" id="WP_158051012.1">
    <property type="nucleotide sequence ID" value="NZ_WBKB01000001.1"/>
</dbReference>
<evidence type="ECO:0000256" key="3">
    <source>
        <dbReference type="ARBA" id="ARBA00021872"/>
    </source>
</evidence>
<reference evidence="12 13" key="1">
    <citation type="submission" date="2019-09" db="EMBL/GenBank/DDBJ databases">
        <title>Phylogeny of genus Pseudoclavibacter and closely related genus.</title>
        <authorList>
            <person name="Li Y."/>
        </authorList>
    </citation>
    <scope>NUCLEOTIDE SEQUENCE [LARGE SCALE GENOMIC DNA]</scope>
    <source>
        <strain evidence="12 13">KCTC 13959</strain>
    </source>
</reference>
<dbReference type="OrthoDB" id="9802281at2"/>
<comment type="pathway">
    <text evidence="1">Amino-acid biosynthesis; L-phenylalanine biosynthesis; phenylpyruvate from prephenate: step 1/1.</text>
</comment>
<evidence type="ECO:0000313" key="12">
    <source>
        <dbReference type="EMBL" id="KAB1645002.1"/>
    </source>
</evidence>
<dbReference type="CDD" id="cd04905">
    <property type="entry name" value="ACT_CM-PDT"/>
    <property type="match status" value="1"/>
</dbReference>
<dbReference type="InterPro" id="IPR001086">
    <property type="entry name" value="Preph_deHydtase"/>
</dbReference>
<keyword evidence="13" id="KW-1185">Reference proteome</keyword>